<dbReference type="SUPFAM" id="SSF48371">
    <property type="entry name" value="ARM repeat"/>
    <property type="match status" value="1"/>
</dbReference>
<dbReference type="PROSITE" id="PS50097">
    <property type="entry name" value="BTB"/>
    <property type="match status" value="1"/>
</dbReference>
<dbReference type="InterPro" id="IPR011333">
    <property type="entry name" value="SKP1/BTB/POZ_sf"/>
</dbReference>
<dbReference type="InterPro" id="IPR011989">
    <property type="entry name" value="ARM-like"/>
</dbReference>
<dbReference type="Gene3D" id="1.25.10.10">
    <property type="entry name" value="Leucine-rich Repeat Variant"/>
    <property type="match status" value="2"/>
</dbReference>
<feature type="repeat" description="ARM" evidence="3">
    <location>
        <begin position="313"/>
        <end position="355"/>
    </location>
</feature>
<evidence type="ECO:0000256" key="3">
    <source>
        <dbReference type="PROSITE-ProRule" id="PRU00259"/>
    </source>
</evidence>
<dbReference type="Pfam" id="PF00651">
    <property type="entry name" value="BTB"/>
    <property type="match status" value="1"/>
</dbReference>
<dbReference type="SMART" id="SM00225">
    <property type="entry name" value="BTB"/>
    <property type="match status" value="1"/>
</dbReference>
<name>A0AAV3PAQ5_LITER</name>
<keyword evidence="2" id="KW-0677">Repeat</keyword>
<dbReference type="InterPro" id="IPR000225">
    <property type="entry name" value="Armadillo"/>
</dbReference>
<dbReference type="AlphaFoldDB" id="A0AAV3PAQ5"/>
<evidence type="ECO:0000259" key="4">
    <source>
        <dbReference type="PROSITE" id="PS50097"/>
    </source>
</evidence>
<dbReference type="InterPro" id="IPR016024">
    <property type="entry name" value="ARM-type_fold"/>
</dbReference>
<evidence type="ECO:0000313" key="5">
    <source>
        <dbReference type="EMBL" id="GAA0147198.1"/>
    </source>
</evidence>
<dbReference type="SUPFAM" id="SSF54695">
    <property type="entry name" value="POZ domain"/>
    <property type="match status" value="1"/>
</dbReference>
<accession>A0AAV3PAQ5</accession>
<gene>
    <name evidence="5" type="ORF">LIER_06957</name>
</gene>
<organism evidence="5 6">
    <name type="scientific">Lithospermum erythrorhizon</name>
    <name type="common">Purple gromwell</name>
    <name type="synonym">Lithospermum officinale var. erythrorhizon</name>
    <dbReference type="NCBI Taxonomy" id="34254"/>
    <lineage>
        <taxon>Eukaryota</taxon>
        <taxon>Viridiplantae</taxon>
        <taxon>Streptophyta</taxon>
        <taxon>Embryophyta</taxon>
        <taxon>Tracheophyta</taxon>
        <taxon>Spermatophyta</taxon>
        <taxon>Magnoliopsida</taxon>
        <taxon>eudicotyledons</taxon>
        <taxon>Gunneridae</taxon>
        <taxon>Pentapetalae</taxon>
        <taxon>asterids</taxon>
        <taxon>lamiids</taxon>
        <taxon>Boraginales</taxon>
        <taxon>Boraginaceae</taxon>
        <taxon>Boraginoideae</taxon>
        <taxon>Lithospermeae</taxon>
        <taxon>Lithospermum</taxon>
    </lineage>
</organism>
<dbReference type="Pfam" id="PF00514">
    <property type="entry name" value="Arm"/>
    <property type="match status" value="1"/>
</dbReference>
<dbReference type="InterPro" id="IPR000210">
    <property type="entry name" value="BTB/POZ_dom"/>
</dbReference>
<evidence type="ECO:0000256" key="1">
    <source>
        <dbReference type="ARBA" id="ARBA00004906"/>
    </source>
</evidence>
<proteinExistence type="predicted"/>
<dbReference type="Gene3D" id="3.30.710.10">
    <property type="entry name" value="Potassium Channel Kv1.1, Chain A"/>
    <property type="match status" value="1"/>
</dbReference>
<protein>
    <recommendedName>
        <fullName evidence="4">BTB domain-containing protein</fullName>
    </recommendedName>
</protein>
<sequence length="697" mass="77836">MNQHHHDEQQEVLDATLPHPPSAWTIILMQKLKDMPNDELETFFIALCSAEFNLATPKQLVSVLLELVQDEAFRKLIVYCGAIPALVRHLSSPLEEQYGSPPVGLPVEAGDLFVEAVSAHTLSRLAALRYQKLIIDAGALPPLVDLLKRTHDGLNSPRMSFLLRGVITSICRLAFENTCIKTIVRVEGGIRPLVKLLWSVDEDVCRVTVWTLAILAMDNVENQNQIISNDSILDRLILMLRSKVPLVQGGVVCLIRILVESYPGIRSQVIDGALQLVIGILSSSSPLSQNQAVKLLDLLVTYSDCMVHIAQRGAIPPLIELLHSSDAQTIHLAAVVLIKLAEDTHNQAGIAALGGILPLLELLDSNVESCRSTAAVALCRLVQNEDTVVEFIEKGGFQKLQDREFGNQIARRCVIYTLKALKKKIHGRVLSHLLHSISVAEGDIRKRVFLALAPLSSPDDYQTIFIDYGGLEFLFNLMKSTNPQHRREGSLGLSKLVDEAILLTPKTGAAQSQVCLGEGYIDNPYVTLLVEGKRFYAHRSRLIESSDAFRAMFEGDYAERNAKETAIPKIRFKVFKLMLRYIYTRTVKVSPIIAYRLLKAADRFLLNGLKRLCENVIAQDITVDTIPILLEFSETFHASFLRRFCILFILEQFDIVRDTTWYAPLIQIILPETRDFLLKTFSREIQDGTRKGVGGPV</sequence>
<evidence type="ECO:0000313" key="6">
    <source>
        <dbReference type="Proteomes" id="UP001454036"/>
    </source>
</evidence>
<dbReference type="PANTHER" id="PTHR46710">
    <property type="entry name" value="ARM REPEAT PROTEIN INTERACTING WITH ABF2"/>
    <property type="match status" value="1"/>
</dbReference>
<reference evidence="5 6" key="1">
    <citation type="submission" date="2024-01" db="EMBL/GenBank/DDBJ databases">
        <title>The complete chloroplast genome sequence of Lithospermum erythrorhizon: insights into the phylogenetic relationship among Boraginaceae species and the maternal lineages of purple gromwells.</title>
        <authorList>
            <person name="Okada T."/>
            <person name="Watanabe K."/>
        </authorList>
    </citation>
    <scope>NUCLEOTIDE SEQUENCE [LARGE SCALE GENOMIC DNA]</scope>
</reference>
<dbReference type="InterPro" id="IPR044282">
    <property type="entry name" value="ABAP1/ARIA"/>
</dbReference>
<dbReference type="PROSITE" id="PS50176">
    <property type="entry name" value="ARM_REPEAT"/>
    <property type="match status" value="1"/>
</dbReference>
<comment type="caution">
    <text evidence="5">The sequence shown here is derived from an EMBL/GenBank/DDBJ whole genome shotgun (WGS) entry which is preliminary data.</text>
</comment>
<feature type="domain" description="BTB" evidence="4">
    <location>
        <begin position="524"/>
        <end position="591"/>
    </location>
</feature>
<dbReference type="Proteomes" id="UP001454036">
    <property type="component" value="Unassembled WGS sequence"/>
</dbReference>
<dbReference type="EMBL" id="BAABME010001045">
    <property type="protein sequence ID" value="GAA0147198.1"/>
    <property type="molecule type" value="Genomic_DNA"/>
</dbReference>
<evidence type="ECO:0000256" key="2">
    <source>
        <dbReference type="ARBA" id="ARBA00022737"/>
    </source>
</evidence>
<dbReference type="PANTHER" id="PTHR46710:SF1">
    <property type="entry name" value="ARM REPEAT PROTEIN INTERACTING WITH ABF2"/>
    <property type="match status" value="1"/>
</dbReference>
<comment type="pathway">
    <text evidence="1">Protein modification; protein ubiquitination.</text>
</comment>
<dbReference type="SMART" id="SM00185">
    <property type="entry name" value="ARM"/>
    <property type="match status" value="6"/>
</dbReference>
<keyword evidence="6" id="KW-1185">Reference proteome</keyword>